<reference evidence="1" key="1">
    <citation type="journal article" date="2015" name="Nature">
        <title>Complex archaea that bridge the gap between prokaryotes and eukaryotes.</title>
        <authorList>
            <person name="Spang A."/>
            <person name="Saw J.H."/>
            <person name="Jorgensen S.L."/>
            <person name="Zaremba-Niedzwiedzka K."/>
            <person name="Martijn J."/>
            <person name="Lind A.E."/>
            <person name="van Eijk R."/>
            <person name="Schleper C."/>
            <person name="Guy L."/>
            <person name="Ettema T.J."/>
        </authorList>
    </citation>
    <scope>NUCLEOTIDE SEQUENCE</scope>
</reference>
<proteinExistence type="predicted"/>
<protein>
    <submittedName>
        <fullName evidence="1">Uncharacterized protein</fullName>
    </submittedName>
</protein>
<evidence type="ECO:0000313" key="1">
    <source>
        <dbReference type="EMBL" id="KKL18056.1"/>
    </source>
</evidence>
<dbReference type="EMBL" id="LAZR01039017">
    <property type="protein sequence ID" value="KKL18056.1"/>
    <property type="molecule type" value="Genomic_DNA"/>
</dbReference>
<comment type="caution">
    <text evidence="1">The sequence shown here is derived from an EMBL/GenBank/DDBJ whole genome shotgun (WGS) entry which is preliminary data.</text>
</comment>
<gene>
    <name evidence="1" type="ORF">LCGC14_2479340</name>
</gene>
<organism evidence="1">
    <name type="scientific">marine sediment metagenome</name>
    <dbReference type="NCBI Taxonomy" id="412755"/>
    <lineage>
        <taxon>unclassified sequences</taxon>
        <taxon>metagenomes</taxon>
        <taxon>ecological metagenomes</taxon>
    </lineage>
</organism>
<accession>A0A0F9DK39</accession>
<name>A0A0F9DK39_9ZZZZ</name>
<sequence length="270" mass="31894">MIIDKLLAQKLDLMIDRMGNKRKSDNLLLVEGDEGLGKTNMAVIVGDHISKITGRSFSNKNIFFDADKMFEFAKSTEKQIIVWDEPALSGLSTDWHNKTQKNLIKLLMMVRKKRHFMIFCFTKFFKFNEYIVVDRAIGMIHMYSSDGLNVGRWAYFKNQSKEALYNYWRTTRRRAYKKFYDFRGKVSWKLPKIIDEKAYEKEKDKAILSIGGDKSETLDNRENKLFFVKKFVKVWIEKQIKIKGKDLSELFEIHNNTISNYKSQIMTKNT</sequence>
<dbReference type="AlphaFoldDB" id="A0A0F9DK39"/>